<gene>
    <name evidence="3" type="ORF">QTN47_18035</name>
</gene>
<evidence type="ECO:0000313" key="3">
    <source>
        <dbReference type="EMBL" id="MEX6689415.1"/>
    </source>
</evidence>
<proteinExistence type="predicted"/>
<protein>
    <submittedName>
        <fullName evidence="3">DUF4397 domain-containing protein</fullName>
    </submittedName>
</protein>
<evidence type="ECO:0000259" key="2">
    <source>
        <dbReference type="Pfam" id="PF14344"/>
    </source>
</evidence>
<keyword evidence="1" id="KW-0732">Signal</keyword>
<feature type="chain" id="PRO_5046516984" evidence="1">
    <location>
        <begin position="23"/>
        <end position="248"/>
    </location>
</feature>
<reference evidence="3 4" key="1">
    <citation type="submission" date="2023-07" db="EMBL/GenBank/DDBJ databases">
        <authorList>
            <person name="Lian W.-H."/>
        </authorList>
    </citation>
    <scope>NUCLEOTIDE SEQUENCE [LARGE SCALE GENOMIC DNA]</scope>
    <source>
        <strain evidence="3 4">SYSU DXS3180</strain>
    </source>
</reference>
<comment type="caution">
    <text evidence="3">The sequence shown here is derived from an EMBL/GenBank/DDBJ whole genome shotgun (WGS) entry which is preliminary data.</text>
</comment>
<dbReference type="EMBL" id="JAULBC010000006">
    <property type="protein sequence ID" value="MEX6689415.1"/>
    <property type="molecule type" value="Genomic_DNA"/>
</dbReference>
<sequence length="248" mass="26832">MRFSKMISATLAVLFIVFSSCTKTDNDSNIPAAGLMAFNLATDQPATNITLSGNILPGSPMDYLSYTGGYLRIFPGSRTVAAFDYFTGSMLTNSSYNFEPNKYYTLFVIGNLKNYSNVIVKDNLDSLDAAKGGAFIRYINAIPDSGKPVVSVTAEKSVIDENAPFGKVSDFTQVTAGQVTVSVKNDNTINATRTIKLDELKAYTILLTGDPKATDSTKKIQIRYIENGTVTDVADQRTITSANSRSSN</sequence>
<accession>A0ABV3ZIU0</accession>
<dbReference type="Pfam" id="PF14344">
    <property type="entry name" value="DUF4397"/>
    <property type="match status" value="1"/>
</dbReference>
<feature type="domain" description="DUF4397" evidence="2">
    <location>
        <begin position="134"/>
        <end position="240"/>
    </location>
</feature>
<evidence type="ECO:0000256" key="1">
    <source>
        <dbReference type="SAM" id="SignalP"/>
    </source>
</evidence>
<dbReference type="PROSITE" id="PS51257">
    <property type="entry name" value="PROKAR_LIPOPROTEIN"/>
    <property type="match status" value="1"/>
</dbReference>
<dbReference type="RefSeq" id="WP_369330822.1">
    <property type="nucleotide sequence ID" value="NZ_JAULBC010000006.1"/>
</dbReference>
<dbReference type="InterPro" id="IPR025510">
    <property type="entry name" value="DUF4397"/>
</dbReference>
<organism evidence="3 4">
    <name type="scientific">Danxiaibacter flavus</name>
    <dbReference type="NCBI Taxonomy" id="3049108"/>
    <lineage>
        <taxon>Bacteria</taxon>
        <taxon>Pseudomonadati</taxon>
        <taxon>Bacteroidota</taxon>
        <taxon>Chitinophagia</taxon>
        <taxon>Chitinophagales</taxon>
        <taxon>Chitinophagaceae</taxon>
        <taxon>Danxiaibacter</taxon>
    </lineage>
</organism>
<keyword evidence="4" id="KW-1185">Reference proteome</keyword>
<evidence type="ECO:0000313" key="4">
    <source>
        <dbReference type="Proteomes" id="UP001560573"/>
    </source>
</evidence>
<feature type="signal peptide" evidence="1">
    <location>
        <begin position="1"/>
        <end position="22"/>
    </location>
</feature>
<dbReference type="Proteomes" id="UP001560573">
    <property type="component" value="Unassembled WGS sequence"/>
</dbReference>
<name>A0ABV3ZIU0_9BACT</name>